<dbReference type="EMBL" id="NMUQ01000003">
    <property type="protein sequence ID" value="OXM13474.1"/>
    <property type="molecule type" value="Genomic_DNA"/>
</dbReference>
<organism evidence="2 3">
    <name type="scientific">Paenibacillus herberti</name>
    <dbReference type="NCBI Taxonomy" id="1619309"/>
    <lineage>
        <taxon>Bacteria</taxon>
        <taxon>Bacillati</taxon>
        <taxon>Bacillota</taxon>
        <taxon>Bacilli</taxon>
        <taxon>Bacillales</taxon>
        <taxon>Paenibacillaceae</taxon>
        <taxon>Paenibacillus</taxon>
    </lineage>
</organism>
<protein>
    <recommendedName>
        <fullName evidence="1">AB hydrolase-1 domain-containing protein</fullName>
    </recommendedName>
</protein>
<dbReference type="Proteomes" id="UP000215145">
    <property type="component" value="Unassembled WGS sequence"/>
</dbReference>
<dbReference type="GO" id="GO:0016020">
    <property type="term" value="C:membrane"/>
    <property type="evidence" value="ECO:0007669"/>
    <property type="project" value="TreeGrafter"/>
</dbReference>
<dbReference type="RefSeq" id="WP_089526179.1">
    <property type="nucleotide sequence ID" value="NZ_NMUQ01000003.1"/>
</dbReference>
<dbReference type="OrthoDB" id="6191536at2"/>
<name>A0A229NUH8_9BACL</name>
<keyword evidence="3" id="KW-1185">Reference proteome</keyword>
<dbReference type="InterPro" id="IPR050266">
    <property type="entry name" value="AB_hydrolase_sf"/>
</dbReference>
<dbReference type="InterPro" id="IPR000073">
    <property type="entry name" value="AB_hydrolase_1"/>
</dbReference>
<gene>
    <name evidence="2" type="ORF">CGZ75_20750</name>
</gene>
<proteinExistence type="predicted"/>
<dbReference type="Gene3D" id="3.40.50.1820">
    <property type="entry name" value="alpha/beta hydrolase"/>
    <property type="match status" value="1"/>
</dbReference>
<dbReference type="PRINTS" id="PR00111">
    <property type="entry name" value="ABHYDROLASE"/>
</dbReference>
<dbReference type="AlphaFoldDB" id="A0A229NUH8"/>
<accession>A0A229NUH8</accession>
<sequence>MKAETSGQTIELSNGKVWAVVSGEEVKGTVLMFHAAMADSSMWDSAVPALNGAGYRTVRFDMPGMGQSELPSGEYTVYETAKEMLDKLAIERVALVGVSAGSHCAMEFAIAYPERTEKLVLVNGSVFGSGLEYSQQMQQDDAKFAEIIETGNIAEAARVWTEMWLDGPGQDESRVNPEVRQAFIRYMEERLPSMMTYRYPNMMTDLIERLPELKIPVVSLSGALDYSDTFQLLPLLEQGIRDWRGVTLADSAHFPMLDDPDNLNREMIAFLNE</sequence>
<dbReference type="PANTHER" id="PTHR43798">
    <property type="entry name" value="MONOACYLGLYCEROL LIPASE"/>
    <property type="match status" value="1"/>
</dbReference>
<evidence type="ECO:0000313" key="3">
    <source>
        <dbReference type="Proteomes" id="UP000215145"/>
    </source>
</evidence>
<feature type="domain" description="AB hydrolase-1" evidence="1">
    <location>
        <begin position="29"/>
        <end position="260"/>
    </location>
</feature>
<evidence type="ECO:0000313" key="2">
    <source>
        <dbReference type="EMBL" id="OXM13474.1"/>
    </source>
</evidence>
<dbReference type="InterPro" id="IPR000639">
    <property type="entry name" value="Epox_hydrolase-like"/>
</dbReference>
<comment type="caution">
    <text evidence="2">The sequence shown here is derived from an EMBL/GenBank/DDBJ whole genome shotgun (WGS) entry which is preliminary data.</text>
</comment>
<dbReference type="SUPFAM" id="SSF53474">
    <property type="entry name" value="alpha/beta-Hydrolases"/>
    <property type="match status" value="1"/>
</dbReference>
<reference evidence="2 3" key="1">
    <citation type="submission" date="2017-07" db="EMBL/GenBank/DDBJ databases">
        <title>Paenibacillus herberti R33 genome sequencing and assembly.</title>
        <authorList>
            <person name="Su W."/>
        </authorList>
    </citation>
    <scope>NUCLEOTIDE SEQUENCE [LARGE SCALE GENOMIC DNA]</scope>
    <source>
        <strain evidence="2 3">R33</strain>
    </source>
</reference>
<dbReference type="PANTHER" id="PTHR43798:SF33">
    <property type="entry name" value="HYDROLASE, PUTATIVE (AFU_ORTHOLOGUE AFUA_2G14860)-RELATED"/>
    <property type="match status" value="1"/>
</dbReference>
<dbReference type="Pfam" id="PF00561">
    <property type="entry name" value="Abhydrolase_1"/>
    <property type="match status" value="1"/>
</dbReference>
<dbReference type="PRINTS" id="PR00412">
    <property type="entry name" value="EPOXHYDRLASE"/>
</dbReference>
<dbReference type="InterPro" id="IPR029058">
    <property type="entry name" value="AB_hydrolase_fold"/>
</dbReference>
<dbReference type="GO" id="GO:0003824">
    <property type="term" value="F:catalytic activity"/>
    <property type="evidence" value="ECO:0007669"/>
    <property type="project" value="InterPro"/>
</dbReference>
<evidence type="ECO:0000259" key="1">
    <source>
        <dbReference type="Pfam" id="PF00561"/>
    </source>
</evidence>